<gene>
    <name evidence="1" type="ORF">P10VF_166</name>
</gene>
<sequence>MKAYSVTVLLPSGRTTRTVIYADSVSAAREIAGIIFTQEKVMNAPVEVAL</sequence>
<evidence type="ECO:0000313" key="1">
    <source>
        <dbReference type="EMBL" id="AIK68379.1"/>
    </source>
</evidence>
<dbReference type="OrthoDB" id="40984at10239"/>
<name>A0A076YNK4_9CAUD</name>
<keyword evidence="2" id="KW-1185">Reference proteome</keyword>
<dbReference type="Proteomes" id="UP000204140">
    <property type="component" value="Segment"/>
</dbReference>
<accession>A0A076YNK4</accession>
<protein>
    <submittedName>
        <fullName evidence="1">Uncharacterized protein</fullName>
    </submittedName>
</protein>
<dbReference type="RefSeq" id="YP_009099905.1">
    <property type="nucleotide sequence ID" value="NC_025429.1"/>
</dbReference>
<evidence type="ECO:0000313" key="2">
    <source>
        <dbReference type="Proteomes" id="UP000204140"/>
    </source>
</evidence>
<proteinExistence type="predicted"/>
<dbReference type="EMBL" id="KM199770">
    <property type="protein sequence ID" value="AIK68379.1"/>
    <property type="molecule type" value="Genomic_DNA"/>
</dbReference>
<organism evidence="1 2">
    <name type="scientific">Rhizobium phage vB_RleM_P10VF</name>
    <dbReference type="NCBI Taxonomy" id="1527770"/>
    <lineage>
        <taxon>Viruses</taxon>
        <taxon>Duplodnaviria</taxon>
        <taxon>Heunggongvirae</taxon>
        <taxon>Uroviricota</taxon>
        <taxon>Caudoviricetes</taxon>
        <taxon>Pootjesviridae</taxon>
        <taxon>Innesvirus</taxon>
        <taxon>Innesvirus P10VF</taxon>
    </lineage>
</organism>
<reference evidence="1 2" key="1">
    <citation type="submission" date="2014-07" db="EMBL/GenBank/DDBJ databases">
        <title>Isolation and characterization of Rhizobium leguminosarum phages from western Canadian soils and complete genome sequences of rhizobiophages vB_RleS_L338C and vB_RleM_P10VF.</title>
        <authorList>
            <person name="Restrepo-Cordoba M."/>
            <person name="Halmillawewa A.P."/>
            <person name="Perry B."/>
            <person name="Hynes M.F."/>
            <person name="Yost C.K."/>
        </authorList>
    </citation>
    <scope>NUCLEOTIDE SEQUENCE [LARGE SCALE GENOMIC DNA]</scope>
</reference>
<dbReference type="KEGG" id="vg:22109715"/>
<dbReference type="GeneID" id="22109715"/>